<organism evidence="2 3">
    <name type="scientific">Paenibacillus profundus</name>
    <dbReference type="NCBI Taxonomy" id="1173085"/>
    <lineage>
        <taxon>Bacteria</taxon>
        <taxon>Bacillati</taxon>
        <taxon>Bacillota</taxon>
        <taxon>Bacilli</taxon>
        <taxon>Bacillales</taxon>
        <taxon>Paenibacillaceae</taxon>
        <taxon>Paenibacillus</taxon>
    </lineage>
</organism>
<dbReference type="PANTHER" id="PTHR30296">
    <property type="entry name" value="UNCHARACTERIZED PROTEIN YKGE"/>
    <property type="match status" value="1"/>
</dbReference>
<proteinExistence type="predicted"/>
<accession>A0ABS8YHE3</accession>
<name>A0ABS8YHE3_9BACL</name>
<dbReference type="RefSeq" id="WP_019424045.1">
    <property type="nucleotide sequence ID" value="NZ_JAJNBZ010000010.1"/>
</dbReference>
<dbReference type="InterPro" id="IPR004017">
    <property type="entry name" value="Cys_rich_dom"/>
</dbReference>
<reference evidence="2 3" key="1">
    <citation type="submission" date="2021-11" db="EMBL/GenBank/DDBJ databases">
        <title>Draft genome sequence of Paenibacillus profundus YoMME, a new Gram-positive bacteria with exoelectrogenic properties.</title>
        <authorList>
            <person name="Hubenova Y."/>
            <person name="Hubenova E."/>
            <person name="Manasiev Y."/>
            <person name="Peykov S."/>
            <person name="Mitov M."/>
        </authorList>
    </citation>
    <scope>NUCLEOTIDE SEQUENCE [LARGE SCALE GENOMIC DNA]</scope>
    <source>
        <strain evidence="2 3">YoMME</strain>
    </source>
</reference>
<dbReference type="PANTHER" id="PTHR30296:SF0">
    <property type="entry name" value="LACTATE UTILIZATION PROTEIN A"/>
    <property type="match status" value="1"/>
</dbReference>
<protein>
    <submittedName>
        <fullName evidence="2">(Fe-S)-binding protein</fullName>
    </submittedName>
</protein>
<evidence type="ECO:0000313" key="2">
    <source>
        <dbReference type="EMBL" id="MCE5170532.1"/>
    </source>
</evidence>
<sequence>MRVSLFVTCLADTCFPHVAESVVRLLHRLGCEMDFPPLQTCCGQPAFNSGYHDDAREVARQWITAFEHSDYVVTPSGSCAGMVHHYYEDLFMDEPEWLEKAKRLIERTYEFSQFIVQVLGRTDIGAAFDGKATYHPSCHATRLLGITEEPMLLLQQVKGLTLVDLPHKEDCCGFGGTFAIKMPEMSEAMVTEKAQYVVDTEADILIGSDMGCLMNIGGRLNKEGRPIRIMHLAELLEEGVKRREHNFIQQR</sequence>
<dbReference type="EMBL" id="JAJNBZ010000010">
    <property type="protein sequence ID" value="MCE5170532.1"/>
    <property type="molecule type" value="Genomic_DNA"/>
</dbReference>
<feature type="domain" description="Cysteine-rich" evidence="1">
    <location>
        <begin position="133"/>
        <end position="216"/>
    </location>
</feature>
<dbReference type="Proteomes" id="UP001199916">
    <property type="component" value="Unassembled WGS sequence"/>
</dbReference>
<dbReference type="Pfam" id="PF02754">
    <property type="entry name" value="CCG"/>
    <property type="match status" value="2"/>
</dbReference>
<keyword evidence="3" id="KW-1185">Reference proteome</keyword>
<gene>
    <name evidence="2" type="ORF">LQV63_14545</name>
</gene>
<feature type="domain" description="Cysteine-rich" evidence="1">
    <location>
        <begin position="3"/>
        <end position="83"/>
    </location>
</feature>
<evidence type="ECO:0000313" key="3">
    <source>
        <dbReference type="Proteomes" id="UP001199916"/>
    </source>
</evidence>
<comment type="caution">
    <text evidence="2">The sequence shown here is derived from an EMBL/GenBank/DDBJ whole genome shotgun (WGS) entry which is preliminary data.</text>
</comment>
<evidence type="ECO:0000259" key="1">
    <source>
        <dbReference type="Pfam" id="PF02754"/>
    </source>
</evidence>